<evidence type="ECO:0000256" key="2">
    <source>
        <dbReference type="SAM" id="MobiDB-lite"/>
    </source>
</evidence>
<organism evidence="3 4">
    <name type="scientific">Aulographum hederae CBS 113979</name>
    <dbReference type="NCBI Taxonomy" id="1176131"/>
    <lineage>
        <taxon>Eukaryota</taxon>
        <taxon>Fungi</taxon>
        <taxon>Dikarya</taxon>
        <taxon>Ascomycota</taxon>
        <taxon>Pezizomycotina</taxon>
        <taxon>Dothideomycetes</taxon>
        <taxon>Pleosporomycetidae</taxon>
        <taxon>Aulographales</taxon>
        <taxon>Aulographaceae</taxon>
    </lineage>
</organism>
<feature type="region of interest" description="Disordered" evidence="2">
    <location>
        <begin position="36"/>
        <end position="102"/>
    </location>
</feature>
<feature type="coiled-coil region" evidence="1">
    <location>
        <begin position="127"/>
        <end position="201"/>
    </location>
</feature>
<evidence type="ECO:0000313" key="3">
    <source>
        <dbReference type="EMBL" id="KAF1988904.1"/>
    </source>
</evidence>
<protein>
    <submittedName>
        <fullName evidence="3">Uncharacterized protein</fullName>
    </submittedName>
</protein>
<feature type="compositionally biased region" description="Basic residues" evidence="2">
    <location>
        <begin position="87"/>
        <end position="97"/>
    </location>
</feature>
<accession>A0A6G1H764</accession>
<keyword evidence="1" id="KW-0175">Coiled coil</keyword>
<evidence type="ECO:0000313" key="4">
    <source>
        <dbReference type="Proteomes" id="UP000800041"/>
    </source>
</evidence>
<feature type="compositionally biased region" description="Polar residues" evidence="2">
    <location>
        <begin position="44"/>
        <end position="56"/>
    </location>
</feature>
<feature type="compositionally biased region" description="Low complexity" evidence="2">
    <location>
        <begin position="66"/>
        <end position="86"/>
    </location>
</feature>
<keyword evidence="4" id="KW-1185">Reference proteome</keyword>
<gene>
    <name evidence="3" type="ORF">K402DRAFT_419238</name>
</gene>
<evidence type="ECO:0000256" key="1">
    <source>
        <dbReference type="SAM" id="Coils"/>
    </source>
</evidence>
<feature type="region of interest" description="Disordered" evidence="2">
    <location>
        <begin position="1"/>
        <end position="20"/>
    </location>
</feature>
<name>A0A6G1H764_9PEZI</name>
<sequence>MEDSKPLIASRPDSSVLPSVSGRWLPSLLKVTSGDAIATPPHAYNSSTAVPGSRNASFPPHHHSHSSSALPLPLEQEQSTQQQQQHLSKKALKRKRAEARVNKEYAASCRRKIMGEFRAAGFELPDLDEFEKEKAKAEANARRTPEQKMRLVELQSELEEVTEKKRWVVGEIERMEKELEERKAEKDLEKMKAERRELAYRKNGIWAERRRIWSFDRPGTFEDASSYPFHRDDE</sequence>
<dbReference type="Proteomes" id="UP000800041">
    <property type="component" value="Unassembled WGS sequence"/>
</dbReference>
<dbReference type="EMBL" id="ML977147">
    <property type="protein sequence ID" value="KAF1988904.1"/>
    <property type="molecule type" value="Genomic_DNA"/>
</dbReference>
<reference evidence="3" key="1">
    <citation type="journal article" date="2020" name="Stud. Mycol.">
        <title>101 Dothideomycetes genomes: a test case for predicting lifestyles and emergence of pathogens.</title>
        <authorList>
            <person name="Haridas S."/>
            <person name="Albert R."/>
            <person name="Binder M."/>
            <person name="Bloem J."/>
            <person name="Labutti K."/>
            <person name="Salamov A."/>
            <person name="Andreopoulos B."/>
            <person name="Baker S."/>
            <person name="Barry K."/>
            <person name="Bills G."/>
            <person name="Bluhm B."/>
            <person name="Cannon C."/>
            <person name="Castanera R."/>
            <person name="Culley D."/>
            <person name="Daum C."/>
            <person name="Ezra D."/>
            <person name="Gonzalez J."/>
            <person name="Henrissat B."/>
            <person name="Kuo A."/>
            <person name="Liang C."/>
            <person name="Lipzen A."/>
            <person name="Lutzoni F."/>
            <person name="Magnuson J."/>
            <person name="Mondo S."/>
            <person name="Nolan M."/>
            <person name="Ohm R."/>
            <person name="Pangilinan J."/>
            <person name="Park H.-J."/>
            <person name="Ramirez L."/>
            <person name="Alfaro M."/>
            <person name="Sun H."/>
            <person name="Tritt A."/>
            <person name="Yoshinaga Y."/>
            <person name="Zwiers L.-H."/>
            <person name="Turgeon B."/>
            <person name="Goodwin S."/>
            <person name="Spatafora J."/>
            <person name="Crous P."/>
            <person name="Grigoriev I."/>
        </authorList>
    </citation>
    <scope>NUCLEOTIDE SEQUENCE</scope>
    <source>
        <strain evidence="3">CBS 113979</strain>
    </source>
</reference>
<dbReference type="AlphaFoldDB" id="A0A6G1H764"/>
<proteinExistence type="predicted"/>